<name>A0A4U7ASC4_9PEZI</name>
<comment type="caution">
    <text evidence="1">The sequence shown here is derived from an EMBL/GenBank/DDBJ whole genome shotgun (WGS) entry which is preliminary data.</text>
</comment>
<dbReference type="Gene3D" id="1.25.40.10">
    <property type="entry name" value="Tetratricopeptide repeat domain"/>
    <property type="match status" value="1"/>
</dbReference>
<gene>
    <name evidence="1" type="ORF">C1H76_9223</name>
</gene>
<reference evidence="1 2" key="1">
    <citation type="submission" date="2018-02" db="EMBL/GenBank/DDBJ databases">
        <title>Draft genome sequences of Elsinoe sp., causing black scab on jojoba.</title>
        <authorList>
            <person name="Stodart B."/>
            <person name="Jeffress S."/>
            <person name="Ash G."/>
            <person name="Arun Chinnappa K."/>
        </authorList>
    </citation>
    <scope>NUCLEOTIDE SEQUENCE [LARGE SCALE GENOMIC DNA]</scope>
    <source>
        <strain evidence="1 2">Hillstone_2</strain>
    </source>
</reference>
<protein>
    <recommendedName>
        <fullName evidence="3">Tetratricopeptide repeat protein</fullName>
    </recommendedName>
</protein>
<evidence type="ECO:0000313" key="1">
    <source>
        <dbReference type="EMBL" id="TKX18434.1"/>
    </source>
</evidence>
<proteinExistence type="predicted"/>
<dbReference type="Proteomes" id="UP000308133">
    <property type="component" value="Unassembled WGS sequence"/>
</dbReference>
<dbReference type="InterPro" id="IPR011990">
    <property type="entry name" value="TPR-like_helical_dom_sf"/>
</dbReference>
<dbReference type="AlphaFoldDB" id="A0A4U7ASC4"/>
<dbReference type="EMBL" id="PTQR01000128">
    <property type="protein sequence ID" value="TKX18434.1"/>
    <property type="molecule type" value="Genomic_DNA"/>
</dbReference>
<evidence type="ECO:0000313" key="2">
    <source>
        <dbReference type="Proteomes" id="UP000308133"/>
    </source>
</evidence>
<evidence type="ECO:0008006" key="3">
    <source>
        <dbReference type="Google" id="ProtNLM"/>
    </source>
</evidence>
<sequence length="112" mass="12627">MTEHESEAGRLLSLGHYAQAEDLYRNRVNTICQSEGVEASYRDQYHLSISLVQQQKFAEAEHILKEVLAFLTSRQEGRDTENFAEQEMATRKLLSQALRGQGRSEGAEGLLG</sequence>
<accession>A0A4U7ASC4</accession>
<organism evidence="1 2">
    <name type="scientific">Elsinoe australis</name>
    <dbReference type="NCBI Taxonomy" id="40998"/>
    <lineage>
        <taxon>Eukaryota</taxon>
        <taxon>Fungi</taxon>
        <taxon>Dikarya</taxon>
        <taxon>Ascomycota</taxon>
        <taxon>Pezizomycotina</taxon>
        <taxon>Dothideomycetes</taxon>
        <taxon>Dothideomycetidae</taxon>
        <taxon>Myriangiales</taxon>
        <taxon>Elsinoaceae</taxon>
        <taxon>Elsinoe</taxon>
    </lineage>
</organism>